<keyword evidence="7" id="KW-1185">Reference proteome</keyword>
<dbReference type="PANTHER" id="PTHR11358">
    <property type="entry name" value="ARGINASE/AGMATINASE"/>
    <property type="match status" value="1"/>
</dbReference>
<feature type="binding site" evidence="4">
    <location>
        <position position="258"/>
    </location>
    <ligand>
        <name>Mn(2+)</name>
        <dbReference type="ChEBI" id="CHEBI:29035"/>
        <label>1</label>
    </ligand>
</feature>
<keyword evidence="3 5" id="KW-0378">Hydrolase</keyword>
<dbReference type="SUPFAM" id="SSF52768">
    <property type="entry name" value="Arginase/deacetylase"/>
    <property type="match status" value="1"/>
</dbReference>
<dbReference type="HOGENOM" id="CLU_039478_1_1_1"/>
<dbReference type="InterPro" id="IPR006035">
    <property type="entry name" value="Ureohydrolase"/>
</dbReference>
<dbReference type="FunCoup" id="G4TPM6">
    <property type="interactions" value="26"/>
</dbReference>
<dbReference type="Proteomes" id="UP000007148">
    <property type="component" value="Unassembled WGS sequence"/>
</dbReference>
<feature type="binding site" evidence="4">
    <location>
        <position position="161"/>
    </location>
    <ligand>
        <name>Mn(2+)</name>
        <dbReference type="ChEBI" id="CHEBI:29035"/>
        <label>1</label>
    </ligand>
</feature>
<protein>
    <submittedName>
        <fullName evidence="6">Related to agmatinase</fullName>
    </submittedName>
</protein>
<feature type="binding site" evidence="4">
    <location>
        <position position="136"/>
    </location>
    <ligand>
        <name>Mn(2+)</name>
        <dbReference type="ChEBI" id="CHEBI:29035"/>
        <label>1</label>
    </ligand>
</feature>
<evidence type="ECO:0000256" key="4">
    <source>
        <dbReference type="PIRSR" id="PIRSR036979-1"/>
    </source>
</evidence>
<keyword evidence="4" id="KW-0464">Manganese</keyword>
<dbReference type="PIRSF" id="PIRSF036979">
    <property type="entry name" value="Arginase"/>
    <property type="match status" value="1"/>
</dbReference>
<evidence type="ECO:0000256" key="2">
    <source>
        <dbReference type="ARBA" id="ARBA00022723"/>
    </source>
</evidence>
<organism evidence="6 7">
    <name type="scientific">Serendipita indica (strain DSM 11827)</name>
    <name type="common">Root endophyte fungus</name>
    <name type="synonym">Piriformospora indica</name>
    <dbReference type="NCBI Taxonomy" id="1109443"/>
    <lineage>
        <taxon>Eukaryota</taxon>
        <taxon>Fungi</taxon>
        <taxon>Dikarya</taxon>
        <taxon>Basidiomycota</taxon>
        <taxon>Agaricomycotina</taxon>
        <taxon>Agaricomycetes</taxon>
        <taxon>Sebacinales</taxon>
        <taxon>Serendipitaceae</taxon>
        <taxon>Serendipita</taxon>
    </lineage>
</organism>
<dbReference type="InterPro" id="IPR023696">
    <property type="entry name" value="Ureohydrolase_dom_sf"/>
</dbReference>
<evidence type="ECO:0000313" key="6">
    <source>
        <dbReference type="EMBL" id="CCA73272.1"/>
    </source>
</evidence>
<evidence type="ECO:0000313" key="7">
    <source>
        <dbReference type="Proteomes" id="UP000007148"/>
    </source>
</evidence>
<gene>
    <name evidence="6" type="ORF">PIIN_07227</name>
</gene>
<dbReference type="PANTHER" id="PTHR11358:SF26">
    <property type="entry name" value="GUANIDINO ACID HYDROLASE, MITOCHONDRIAL"/>
    <property type="match status" value="1"/>
</dbReference>
<keyword evidence="2 4" id="KW-0479">Metal-binding</keyword>
<dbReference type="PRINTS" id="PR00116">
    <property type="entry name" value="ARGINASE"/>
</dbReference>
<dbReference type="OMA" id="LGFPYDT"/>
<reference evidence="6 7" key="1">
    <citation type="journal article" date="2011" name="PLoS Pathog.">
        <title>Endophytic Life Strategies Decoded by Genome and Transcriptome Analyses of the Mutualistic Root Symbiont Piriformospora indica.</title>
        <authorList>
            <person name="Zuccaro A."/>
            <person name="Lahrmann U."/>
            <person name="Guldener U."/>
            <person name="Langen G."/>
            <person name="Pfiffi S."/>
            <person name="Biedenkopf D."/>
            <person name="Wong P."/>
            <person name="Samans B."/>
            <person name="Grimm C."/>
            <person name="Basiewicz M."/>
            <person name="Murat C."/>
            <person name="Martin F."/>
            <person name="Kogel K.H."/>
        </authorList>
    </citation>
    <scope>NUCLEOTIDE SEQUENCE [LARGE SCALE GENOMIC DNA]</scope>
    <source>
        <strain evidence="6 7">DSM 11827</strain>
    </source>
</reference>
<proteinExistence type="inferred from homology"/>
<feature type="binding site" evidence="4">
    <location>
        <position position="256"/>
    </location>
    <ligand>
        <name>Mn(2+)</name>
        <dbReference type="ChEBI" id="CHEBI:29035"/>
        <label>1</label>
    </ligand>
</feature>
<accession>G4TPM6</accession>
<name>G4TPM6_SERID</name>
<comment type="similarity">
    <text evidence="1">Belongs to the arginase family. Agmatinase subfamily.</text>
</comment>
<evidence type="ECO:0000256" key="5">
    <source>
        <dbReference type="RuleBase" id="RU003684"/>
    </source>
</evidence>
<dbReference type="GO" id="GO:0008783">
    <property type="term" value="F:agmatinase activity"/>
    <property type="evidence" value="ECO:0007669"/>
    <property type="project" value="TreeGrafter"/>
</dbReference>
<dbReference type="PROSITE" id="PS01053">
    <property type="entry name" value="ARGINASE_1"/>
    <property type="match status" value="1"/>
</dbReference>
<dbReference type="AlphaFoldDB" id="G4TPM6"/>
<dbReference type="PROSITE" id="PS51409">
    <property type="entry name" value="ARGINASE_2"/>
    <property type="match status" value="1"/>
</dbReference>
<dbReference type="EMBL" id="CAFZ01000213">
    <property type="protein sequence ID" value="CCA73272.1"/>
    <property type="molecule type" value="Genomic_DNA"/>
</dbReference>
<comment type="caution">
    <text evidence="6">The sequence shown here is derived from an EMBL/GenBank/DDBJ whole genome shotgun (WGS) entry which is preliminary data.</text>
</comment>
<feature type="binding site" evidence="4">
    <location>
        <position position="159"/>
    </location>
    <ligand>
        <name>Mn(2+)</name>
        <dbReference type="ChEBI" id="CHEBI:29035"/>
        <label>1</label>
    </ligand>
</feature>
<dbReference type="InParanoid" id="G4TPM6"/>
<dbReference type="GO" id="GO:0046872">
    <property type="term" value="F:metal ion binding"/>
    <property type="evidence" value="ECO:0007669"/>
    <property type="project" value="UniProtKB-KW"/>
</dbReference>
<dbReference type="FunFam" id="3.40.800.10:FF:000014">
    <property type="entry name" value="Arginase family protein"/>
    <property type="match status" value="1"/>
</dbReference>
<evidence type="ECO:0000256" key="3">
    <source>
        <dbReference type="ARBA" id="ARBA00022801"/>
    </source>
</evidence>
<dbReference type="STRING" id="1109443.G4TPM6"/>
<dbReference type="eggNOG" id="KOG2964">
    <property type="taxonomic scope" value="Eukaryota"/>
</dbReference>
<dbReference type="CDD" id="cd11592">
    <property type="entry name" value="Agmatinase_PAH"/>
    <property type="match status" value="1"/>
</dbReference>
<dbReference type="Gene3D" id="3.40.800.10">
    <property type="entry name" value="Ureohydrolase domain"/>
    <property type="match status" value="1"/>
</dbReference>
<dbReference type="Pfam" id="PF00491">
    <property type="entry name" value="Arginase"/>
    <property type="match status" value="1"/>
</dbReference>
<sequence>MAFSGITTFAHMPNTACLIDPLPFDIGIIGFPFDTAVSYRPGARFGPKAIRDGSRRLRTSNGWSMHWKVNPYDGTVALSDCGDVPITPYDNSLALEEMEIAYDTLLSRKVAHEGWSAPLSLDGSRHPFILTLGGDHTIVYPILRSLHRRHGPITVLHFDSHIDTWPPSRIPSSSSSISQITHGTFFWKAATEGLIANNSVHAGIRSKFEGPYDLEHDKIVGFDLIATDEMDEVGALAIIERIRHRIGHDPLYVSIDIDVLDPAFAPGTGTPEPGGWTSREMKRLLRGLEGLNIVGADIVEVSPAYDSGDITGIAAADLAHELLSLVIVGKGARNVAGQRRWHSEL</sequence>
<dbReference type="OrthoDB" id="288726at2759"/>
<comment type="cofactor">
    <cofactor evidence="4">
        <name>Mn(2+)</name>
        <dbReference type="ChEBI" id="CHEBI:29035"/>
    </cofactor>
    <text evidence="4">Binds 2 manganese ions per subunit.</text>
</comment>
<evidence type="ECO:0000256" key="1">
    <source>
        <dbReference type="ARBA" id="ARBA00009227"/>
    </source>
</evidence>
<dbReference type="GO" id="GO:0033389">
    <property type="term" value="P:putrescine biosynthetic process from arginine, via agmatine"/>
    <property type="evidence" value="ECO:0007669"/>
    <property type="project" value="TreeGrafter"/>
</dbReference>
<dbReference type="InterPro" id="IPR020855">
    <property type="entry name" value="Ureohydrolase_Mn_BS"/>
</dbReference>
<feature type="binding site" evidence="4">
    <location>
        <position position="163"/>
    </location>
    <ligand>
        <name>Mn(2+)</name>
        <dbReference type="ChEBI" id="CHEBI:29035"/>
        <label>1</label>
    </ligand>
</feature>